<feature type="region of interest" description="Disordered" evidence="1">
    <location>
        <begin position="345"/>
        <end position="379"/>
    </location>
</feature>
<evidence type="ECO:0000256" key="1">
    <source>
        <dbReference type="SAM" id="MobiDB-lite"/>
    </source>
</evidence>
<comment type="caution">
    <text evidence="4">The sequence shown here is derived from an EMBL/GenBank/DDBJ whole genome shotgun (WGS) entry which is preliminary data.</text>
</comment>
<gene>
    <name evidence="4" type="ORF">KSP39_PZI002275</name>
</gene>
<organism evidence="4 5">
    <name type="scientific">Platanthera zijinensis</name>
    <dbReference type="NCBI Taxonomy" id="2320716"/>
    <lineage>
        <taxon>Eukaryota</taxon>
        <taxon>Viridiplantae</taxon>
        <taxon>Streptophyta</taxon>
        <taxon>Embryophyta</taxon>
        <taxon>Tracheophyta</taxon>
        <taxon>Spermatophyta</taxon>
        <taxon>Magnoliopsida</taxon>
        <taxon>Liliopsida</taxon>
        <taxon>Asparagales</taxon>
        <taxon>Orchidaceae</taxon>
        <taxon>Orchidoideae</taxon>
        <taxon>Orchideae</taxon>
        <taxon>Orchidinae</taxon>
        <taxon>Platanthera</taxon>
    </lineage>
</organism>
<dbReference type="PANTHER" id="PTHR31928">
    <property type="entry name" value="EXPRESSED PROTEIN"/>
    <property type="match status" value="1"/>
</dbReference>
<feature type="compositionally biased region" description="Polar residues" evidence="1">
    <location>
        <begin position="356"/>
        <end position="370"/>
    </location>
</feature>
<feature type="region of interest" description="Disordered" evidence="1">
    <location>
        <begin position="186"/>
        <end position="213"/>
    </location>
</feature>
<reference evidence="4 5" key="1">
    <citation type="journal article" date="2022" name="Nat. Plants">
        <title>Genomes of leafy and leafless Platanthera orchids illuminate the evolution of mycoheterotrophy.</title>
        <authorList>
            <person name="Li M.H."/>
            <person name="Liu K.W."/>
            <person name="Li Z."/>
            <person name="Lu H.C."/>
            <person name="Ye Q.L."/>
            <person name="Zhang D."/>
            <person name="Wang J.Y."/>
            <person name="Li Y.F."/>
            <person name="Zhong Z.M."/>
            <person name="Liu X."/>
            <person name="Yu X."/>
            <person name="Liu D.K."/>
            <person name="Tu X.D."/>
            <person name="Liu B."/>
            <person name="Hao Y."/>
            <person name="Liao X.Y."/>
            <person name="Jiang Y.T."/>
            <person name="Sun W.H."/>
            <person name="Chen J."/>
            <person name="Chen Y.Q."/>
            <person name="Ai Y."/>
            <person name="Zhai J.W."/>
            <person name="Wu S.S."/>
            <person name="Zhou Z."/>
            <person name="Hsiao Y.Y."/>
            <person name="Wu W.L."/>
            <person name="Chen Y.Y."/>
            <person name="Lin Y.F."/>
            <person name="Hsu J.L."/>
            <person name="Li C.Y."/>
            <person name="Wang Z.W."/>
            <person name="Zhao X."/>
            <person name="Zhong W.Y."/>
            <person name="Ma X.K."/>
            <person name="Ma L."/>
            <person name="Huang J."/>
            <person name="Chen G.Z."/>
            <person name="Huang M.Z."/>
            <person name="Huang L."/>
            <person name="Peng D.H."/>
            <person name="Luo Y.B."/>
            <person name="Zou S.Q."/>
            <person name="Chen S.P."/>
            <person name="Lan S."/>
            <person name="Tsai W.C."/>
            <person name="Van de Peer Y."/>
            <person name="Liu Z.J."/>
        </authorList>
    </citation>
    <scope>NUCLEOTIDE SEQUENCE [LARGE SCALE GENOMIC DNA]</scope>
    <source>
        <strain evidence="4">Lor287</strain>
    </source>
</reference>
<sequence length="433" mass="48119">MASLVPGVLLKLLKYMDSDVKVCGEHMSILLQVISIVLAITGSELWPDCGFFIKVSDSSHSTYVSLSKDDNELIHTNKLRLGQFVYVDKVESGTPVPVLVGLRPLPGRNPCIGNPKDLMEMMVSSDVSEKVISSQMDLKNNVSCERKEEGRRQRVVIKKEKSVVASRYLQGVLGFSGKWFHSLGGKVNGNESTREKPKKDGKDEMKGNQTVSGIHMKEAPPVKNLSPKTALPVKKLFYPNSQPSSRGSIKRRVVDPSPFDFLPDTLIKPVKGMIRRRNLAFLVTTEAQNEAAAASVLIRGLSVMITLSFSSIFSDLLRSSADEKHHISLINNFFTLEQLINTPTTKPALSHPAASNEKTSPPETSNTRTASKLPKEPRENERLEWAGIDGFKEIQDLKDILLKESRSWFLFFLELALDNGFNSGPVWKKNAKD</sequence>
<feature type="compositionally biased region" description="Basic and acidic residues" evidence="1">
    <location>
        <begin position="192"/>
        <end position="206"/>
    </location>
</feature>
<feature type="domain" description="DUF6857" evidence="3">
    <location>
        <begin position="353"/>
        <end position="422"/>
    </location>
</feature>
<protein>
    <submittedName>
        <fullName evidence="4">Uncharacterized protein</fullName>
    </submittedName>
</protein>
<dbReference type="PANTHER" id="PTHR31928:SF2">
    <property type="entry name" value="EXPRESSED PROTEIN"/>
    <property type="match status" value="1"/>
</dbReference>
<keyword evidence="5" id="KW-1185">Reference proteome</keyword>
<dbReference type="InterPro" id="IPR048297">
    <property type="entry name" value="DUF936_dom_pln"/>
</dbReference>
<dbReference type="Pfam" id="PF21647">
    <property type="entry name" value="DUF6857"/>
    <property type="match status" value="2"/>
</dbReference>
<name>A0AAP0GEH3_9ASPA</name>
<dbReference type="Proteomes" id="UP001418222">
    <property type="component" value="Unassembled WGS sequence"/>
</dbReference>
<dbReference type="AlphaFoldDB" id="A0AAP0GEH3"/>
<dbReference type="InterPro" id="IPR049172">
    <property type="entry name" value="DUF6857_pln"/>
</dbReference>
<feature type="domain" description="DUF936" evidence="2">
    <location>
        <begin position="4"/>
        <end position="119"/>
    </location>
</feature>
<proteinExistence type="predicted"/>
<accession>A0AAP0GEH3</accession>
<feature type="domain" description="DUF6857" evidence="3">
    <location>
        <begin position="258"/>
        <end position="341"/>
    </location>
</feature>
<dbReference type="Pfam" id="PF06075">
    <property type="entry name" value="DUF936"/>
    <property type="match status" value="1"/>
</dbReference>
<evidence type="ECO:0000259" key="3">
    <source>
        <dbReference type="Pfam" id="PF21647"/>
    </source>
</evidence>
<evidence type="ECO:0000259" key="2">
    <source>
        <dbReference type="Pfam" id="PF06075"/>
    </source>
</evidence>
<dbReference type="EMBL" id="JBBWWQ010000002">
    <property type="protein sequence ID" value="KAK8954746.1"/>
    <property type="molecule type" value="Genomic_DNA"/>
</dbReference>
<evidence type="ECO:0000313" key="5">
    <source>
        <dbReference type="Proteomes" id="UP001418222"/>
    </source>
</evidence>
<dbReference type="InterPro" id="IPR010341">
    <property type="entry name" value="DUF936_pln"/>
</dbReference>
<evidence type="ECO:0000313" key="4">
    <source>
        <dbReference type="EMBL" id="KAK8954746.1"/>
    </source>
</evidence>